<reference evidence="3" key="1">
    <citation type="submission" date="2023-07" db="EMBL/GenBank/DDBJ databases">
        <title>Novel species in the genus Lipingzhangella isolated from Sambhar Salt Lake.</title>
        <authorList>
            <person name="Jiya N."/>
            <person name="Kajale S."/>
            <person name="Sharma A."/>
        </authorList>
    </citation>
    <scope>NUCLEOTIDE SEQUENCE [LARGE SCALE GENOMIC DNA]</scope>
    <source>
        <strain evidence="3">LS1_29</strain>
    </source>
</reference>
<dbReference type="SUPFAM" id="SSF52540">
    <property type="entry name" value="P-loop containing nucleoside triphosphate hydrolases"/>
    <property type="match status" value="1"/>
</dbReference>
<feature type="domain" description="AAA+ ATPase" evidence="1">
    <location>
        <begin position="260"/>
        <end position="414"/>
    </location>
</feature>
<gene>
    <name evidence="2" type="ORF">RIF23_10605</name>
</gene>
<dbReference type="InterPro" id="IPR018647">
    <property type="entry name" value="SLFN_3-like_DNA/RNA_helicase"/>
</dbReference>
<organism evidence="2 3">
    <name type="scientific">Lipingzhangella rawalii</name>
    <dbReference type="NCBI Taxonomy" id="2055835"/>
    <lineage>
        <taxon>Bacteria</taxon>
        <taxon>Bacillati</taxon>
        <taxon>Actinomycetota</taxon>
        <taxon>Actinomycetes</taxon>
        <taxon>Streptosporangiales</taxon>
        <taxon>Nocardiopsidaceae</taxon>
        <taxon>Lipingzhangella</taxon>
    </lineage>
</organism>
<protein>
    <submittedName>
        <fullName evidence="2">DUF2075 domain-containing protein</fullName>
    </submittedName>
</protein>
<dbReference type="InterPro" id="IPR027417">
    <property type="entry name" value="P-loop_NTPase"/>
</dbReference>
<keyword evidence="3" id="KW-1185">Reference proteome</keyword>
<dbReference type="Pfam" id="PF09848">
    <property type="entry name" value="SLFN-g3_helicase"/>
    <property type="match status" value="1"/>
</dbReference>
<dbReference type="Proteomes" id="UP001250214">
    <property type="component" value="Unassembled WGS sequence"/>
</dbReference>
<evidence type="ECO:0000259" key="1">
    <source>
        <dbReference type="SMART" id="SM00382"/>
    </source>
</evidence>
<dbReference type="EMBL" id="JAVLVT010000004">
    <property type="protein sequence ID" value="MDS1270750.1"/>
    <property type="molecule type" value="Genomic_DNA"/>
</dbReference>
<comment type="caution">
    <text evidence="2">The sequence shown here is derived from an EMBL/GenBank/DDBJ whole genome shotgun (WGS) entry which is preliminary data.</text>
</comment>
<dbReference type="InterPro" id="IPR003593">
    <property type="entry name" value="AAA+_ATPase"/>
</dbReference>
<accession>A0ABU2H7C9</accession>
<proteinExistence type="predicted"/>
<dbReference type="RefSeq" id="WP_310912298.1">
    <property type="nucleotide sequence ID" value="NZ_JAVLVT010000004.1"/>
</dbReference>
<dbReference type="Gene3D" id="3.40.50.300">
    <property type="entry name" value="P-loop containing nucleotide triphosphate hydrolases"/>
    <property type="match status" value="1"/>
</dbReference>
<evidence type="ECO:0000313" key="3">
    <source>
        <dbReference type="Proteomes" id="UP001250214"/>
    </source>
</evidence>
<dbReference type="SMART" id="SM00382">
    <property type="entry name" value="AAA"/>
    <property type="match status" value="1"/>
</dbReference>
<sequence>MPLHRCSAASLANYAPGDPRLGEMLAKQYRHAIGHAPSASEVESWSGSLPVLARDLQDAGLGEVEVLVEYLLQPGSKRADVVLAGKHPQTGEDSYVVVELKAWSHAKPFEADPELVTVDAPGPPRLHPVTQVRDYCEFIADFTLALDDPGRMLRGVAYLHNAEDSDVHELYDLPGDDYGQLFTRSRRGAFLDFLTSRLAPGNGRAAADRLAASQIAPSPNLIKVARDAIRERAQFVLLDEQHVAYRLVLHAVERAQRSDQKTVVVVTGGPGSGKSVIALSVLGELYRRGARALHATGSRAFTKTMRKVAGAGSKRVQKLFGFFNDFIQATPNDLDVLVCDEAHRIRETSESRFTPREKRTGRPQVDELLSAARVPVFLLDEYQVVRPGEIGTVAEIRAAAETRGFEVQQVSLDGQFRCGGSRRYEEWVRHLLGLEGDGPIPWEGDEETGFQVQVADSPWDLEGRLRTIIDEHGLNSRMTAGFCWPWSDVQSDMSLVPDVQIGDWHHPWNNKSDRKAGDAPPTHLWATEEGGFDQVGCVYTAQGFEYDYSGVILGPDLLYRDGRLVVDRRANHDPAMRKAETEEQADALVRNIYKVLLTRGMHGTMLYSTDPETQEFLRRLVRGHR</sequence>
<name>A0ABU2H7C9_9ACTN</name>
<evidence type="ECO:0000313" key="2">
    <source>
        <dbReference type="EMBL" id="MDS1270750.1"/>
    </source>
</evidence>